<dbReference type="AlphaFoldDB" id="A0A221W7I6"/>
<dbReference type="PANTHER" id="PTHR42718">
    <property type="entry name" value="MAJOR FACILITATOR SUPERFAMILY MULTIDRUG TRANSPORTER MFSC"/>
    <property type="match status" value="1"/>
</dbReference>
<evidence type="ECO:0000256" key="3">
    <source>
        <dbReference type="ARBA" id="ARBA00022475"/>
    </source>
</evidence>
<dbReference type="SUPFAM" id="SSF103473">
    <property type="entry name" value="MFS general substrate transporter"/>
    <property type="match status" value="1"/>
</dbReference>
<dbReference type="InterPro" id="IPR020846">
    <property type="entry name" value="MFS_dom"/>
</dbReference>
<sequence length="525" mass="54716">MTVNEVPAKAGRREWAGLAVLSLPTLIITFDMFVLLLALPGLSADLQVGTNAQLWIVDIYGFMVGGFLVTMGTLGDRIGRRRLLMIGAAAFAVASFLAAYATTAEMLIAARALLGIAGATLAPSTLALISNMFRDQRQMAFAIGVWAGCFTLGAILGPFVGGLVLEHFWWGSVFLLAVPVMVLLLILGPLLLPEFRSPVTSRIDLVSVGLSLAAVLMFIYGLKEAARDGLGVVSVLVGLIGIGLGVLFVRRQRTLTDPLLDLKLFGNRSFSTMLVGPLFYSMIGGTTMVFLTQHFQSVADLSPLQAALCLLPGMVVGTFSSMVSPVLARYVRPAYLIGYGLFGVVATFVWFTQVDADAGLAVLVIGFAVMSLCDGPLIALGTGLVVGSAPPERAGSASSMAQTSNEMGAALGVATLGTLGTAVYYRDFLDNVPAGVPADSVAAAGENIAGAVVAAGELSEPTATELLQPAREAFTFGLNVFAGVSAAILAAIAVLVLVRLKDVPPLGKEEEQQEPGENVADDVTS</sequence>
<keyword evidence="2" id="KW-0813">Transport</keyword>
<dbReference type="RefSeq" id="WP_093942771.1">
    <property type="nucleotide sequence ID" value="NZ_CP022521.1"/>
</dbReference>
<dbReference type="GO" id="GO:0005886">
    <property type="term" value="C:plasma membrane"/>
    <property type="evidence" value="ECO:0007669"/>
    <property type="project" value="UniProtKB-SubCell"/>
</dbReference>
<keyword evidence="8" id="KW-1185">Reference proteome</keyword>
<accession>A0A221W7I6</accession>
<dbReference type="CDD" id="cd17321">
    <property type="entry name" value="MFS_MMR_MDR_like"/>
    <property type="match status" value="1"/>
</dbReference>
<dbReference type="OrthoDB" id="4172724at2"/>
<organism evidence="7 8">
    <name type="scientific">Actinoalloteichus hoggarensis</name>
    <dbReference type="NCBI Taxonomy" id="1470176"/>
    <lineage>
        <taxon>Bacteria</taxon>
        <taxon>Bacillati</taxon>
        <taxon>Actinomycetota</taxon>
        <taxon>Actinomycetes</taxon>
        <taxon>Pseudonocardiales</taxon>
        <taxon>Pseudonocardiaceae</taxon>
        <taxon>Actinoalloteichus</taxon>
    </lineage>
</organism>
<evidence type="ECO:0000256" key="2">
    <source>
        <dbReference type="ARBA" id="ARBA00022448"/>
    </source>
</evidence>
<evidence type="ECO:0000256" key="1">
    <source>
        <dbReference type="ARBA" id="ARBA00004651"/>
    </source>
</evidence>
<protein>
    <submittedName>
        <fullName evidence="7">Antiseptic resistance protein</fullName>
    </submittedName>
</protein>
<evidence type="ECO:0000256" key="6">
    <source>
        <dbReference type="ARBA" id="ARBA00023136"/>
    </source>
</evidence>
<dbReference type="KEGG" id="ahg:AHOG_20270"/>
<dbReference type="Gene3D" id="1.20.1720.10">
    <property type="entry name" value="Multidrug resistance protein D"/>
    <property type="match status" value="1"/>
</dbReference>
<comment type="subcellular location">
    <subcellularLocation>
        <location evidence="1">Cell membrane</location>
        <topology evidence="1">Multi-pass membrane protein</topology>
    </subcellularLocation>
</comment>
<gene>
    <name evidence="7" type="primary">qacA9</name>
    <name evidence="7" type="ORF">AHOG_20270</name>
</gene>
<reference evidence="7 8" key="1">
    <citation type="submission" date="2017-07" db="EMBL/GenBank/DDBJ databases">
        <title>Complete genome sequence of Actinoalloteichus hoggarensis DSM 45943, type strain of Actinoalloteichus hoggarensis.</title>
        <authorList>
            <person name="Ruckert C."/>
            <person name="Nouioui I."/>
            <person name="Willmese J."/>
            <person name="van Wezel G."/>
            <person name="Klenk H.-P."/>
            <person name="Kalinowski J."/>
            <person name="Zotchev S.B."/>
        </authorList>
    </citation>
    <scope>NUCLEOTIDE SEQUENCE [LARGE SCALE GENOMIC DNA]</scope>
    <source>
        <strain evidence="7 8">DSM 45943</strain>
    </source>
</reference>
<dbReference type="PROSITE" id="PS50850">
    <property type="entry name" value="MFS"/>
    <property type="match status" value="1"/>
</dbReference>
<keyword evidence="5" id="KW-1133">Transmembrane helix</keyword>
<keyword evidence="3" id="KW-1003">Cell membrane</keyword>
<dbReference type="GO" id="GO:0022857">
    <property type="term" value="F:transmembrane transporter activity"/>
    <property type="evidence" value="ECO:0007669"/>
    <property type="project" value="InterPro"/>
</dbReference>
<dbReference type="InterPro" id="IPR011701">
    <property type="entry name" value="MFS"/>
</dbReference>
<dbReference type="EMBL" id="CP022521">
    <property type="protein sequence ID" value="ASO21671.1"/>
    <property type="molecule type" value="Genomic_DNA"/>
</dbReference>
<name>A0A221W7I6_9PSEU</name>
<dbReference type="Pfam" id="PF07690">
    <property type="entry name" value="MFS_1"/>
    <property type="match status" value="1"/>
</dbReference>
<dbReference type="Proteomes" id="UP000204221">
    <property type="component" value="Chromosome"/>
</dbReference>
<keyword evidence="4" id="KW-0812">Transmembrane</keyword>
<dbReference type="InterPro" id="IPR036259">
    <property type="entry name" value="MFS_trans_sf"/>
</dbReference>
<dbReference type="Gene3D" id="1.20.1250.20">
    <property type="entry name" value="MFS general substrate transporter like domains"/>
    <property type="match status" value="1"/>
</dbReference>
<keyword evidence="6" id="KW-0472">Membrane</keyword>
<proteinExistence type="predicted"/>
<evidence type="ECO:0000313" key="8">
    <source>
        <dbReference type="Proteomes" id="UP000204221"/>
    </source>
</evidence>
<evidence type="ECO:0000256" key="5">
    <source>
        <dbReference type="ARBA" id="ARBA00022989"/>
    </source>
</evidence>
<evidence type="ECO:0000256" key="4">
    <source>
        <dbReference type="ARBA" id="ARBA00022692"/>
    </source>
</evidence>
<evidence type="ECO:0000313" key="7">
    <source>
        <dbReference type="EMBL" id="ASO21671.1"/>
    </source>
</evidence>
<dbReference type="PANTHER" id="PTHR42718:SF47">
    <property type="entry name" value="METHYL VIOLOGEN RESISTANCE PROTEIN SMVA"/>
    <property type="match status" value="1"/>
</dbReference>